<feature type="transmembrane region" description="Helical" evidence="1">
    <location>
        <begin position="6"/>
        <end position="24"/>
    </location>
</feature>
<dbReference type="RefSeq" id="WP_118509276.1">
    <property type="nucleotide sequence ID" value="NZ_WMBC01000013.1"/>
</dbReference>
<accession>A0A844GNP6</accession>
<protein>
    <submittedName>
        <fullName evidence="2">SpoVA/SpoVAEb family sporulation membrane protein</fullName>
    </submittedName>
</protein>
<dbReference type="EMBL" id="WMBC01000013">
    <property type="protein sequence ID" value="MTD62330.1"/>
    <property type="molecule type" value="Genomic_DNA"/>
</dbReference>
<dbReference type="PANTHER" id="PTHR38450">
    <property type="entry name" value="STAGE V SPORULATION PROTEIN AC-RELATED"/>
    <property type="match status" value="1"/>
</dbReference>
<keyword evidence="1" id="KW-0812">Transmembrane</keyword>
<evidence type="ECO:0000256" key="1">
    <source>
        <dbReference type="SAM" id="Phobius"/>
    </source>
</evidence>
<name>A0A844GNP6_9FIRM</name>
<organism evidence="2 3">
    <name type="scientific">Blautia luti DSM 14534 = JCM 17040</name>
    <dbReference type="NCBI Taxonomy" id="649762"/>
    <lineage>
        <taxon>Bacteria</taxon>
        <taxon>Bacillati</taxon>
        <taxon>Bacillota</taxon>
        <taxon>Clostridia</taxon>
        <taxon>Lachnospirales</taxon>
        <taxon>Lachnospiraceae</taxon>
        <taxon>Blautia</taxon>
    </lineage>
</organism>
<evidence type="ECO:0000313" key="2">
    <source>
        <dbReference type="EMBL" id="MTD62330.1"/>
    </source>
</evidence>
<gene>
    <name evidence="2" type="ORF">GKZ57_14060</name>
</gene>
<sequence>MDYFRAFWTGGLICALVQILLDKTRLMPGRVMVLLVCSGALFSALGIYQPFTEFAGAGASVPLLGFGNVLWKGTKEAVDSSGLLGLFMGGFKSCAVGVSAALIFSYLASLIFKPKMKG</sequence>
<dbReference type="Pfam" id="PF03862">
    <property type="entry name" value="SpoVAC_SpoVAEB"/>
    <property type="match status" value="1"/>
</dbReference>
<proteinExistence type="predicted"/>
<evidence type="ECO:0000313" key="3">
    <source>
        <dbReference type="Proteomes" id="UP000437824"/>
    </source>
</evidence>
<dbReference type="AlphaFoldDB" id="A0A844GNP6"/>
<comment type="caution">
    <text evidence="2">The sequence shown here is derived from an EMBL/GenBank/DDBJ whole genome shotgun (WGS) entry which is preliminary data.</text>
</comment>
<dbReference type="Proteomes" id="UP000437824">
    <property type="component" value="Unassembled WGS sequence"/>
</dbReference>
<dbReference type="InterPro" id="IPR005562">
    <property type="entry name" value="SpoVA"/>
</dbReference>
<feature type="transmembrane region" description="Helical" evidence="1">
    <location>
        <begin position="83"/>
        <end position="112"/>
    </location>
</feature>
<keyword evidence="1" id="KW-0472">Membrane</keyword>
<feature type="transmembrane region" description="Helical" evidence="1">
    <location>
        <begin position="31"/>
        <end position="48"/>
    </location>
</feature>
<reference evidence="2 3" key="1">
    <citation type="submission" date="2019-11" db="EMBL/GenBank/DDBJ databases">
        <title>Draft genome sequence of Blautia luti DSM 14534T, isolated from human stool.</title>
        <authorList>
            <person name="Ortiz R."/>
            <person name="Melis-Arcos F."/>
            <person name="Covarrubias P."/>
            <person name="Cardenas J.P."/>
            <person name="Perez-Donoso J."/>
            <person name="Almonacid D."/>
        </authorList>
    </citation>
    <scope>NUCLEOTIDE SEQUENCE [LARGE SCALE GENOMIC DNA]</scope>
    <source>
        <strain evidence="2 3">DSM 14534</strain>
    </source>
</reference>
<dbReference type="PANTHER" id="PTHR38450:SF2">
    <property type="entry name" value="STAGE V SPORULATION PROTEIN AEB"/>
    <property type="match status" value="1"/>
</dbReference>
<keyword evidence="1" id="KW-1133">Transmembrane helix</keyword>